<dbReference type="Proteomes" id="UP000326340">
    <property type="component" value="Unassembled WGS sequence"/>
</dbReference>
<evidence type="ECO:0000313" key="2">
    <source>
        <dbReference type="Proteomes" id="UP000326340"/>
    </source>
</evidence>
<accession>A0A5Q4BFK3</accession>
<sequence>MPWTRAATRLLRVTTARTWAGHSSNAVQVVSLYSGLHGLKLDDDQHYHRPPAIGPLGNHGVLFGKVLLGCPVFLEH</sequence>
<organism evidence="1 2">
    <name type="scientific">Colletotrichum shisoi</name>
    <dbReference type="NCBI Taxonomy" id="2078593"/>
    <lineage>
        <taxon>Eukaryota</taxon>
        <taxon>Fungi</taxon>
        <taxon>Dikarya</taxon>
        <taxon>Ascomycota</taxon>
        <taxon>Pezizomycotina</taxon>
        <taxon>Sordariomycetes</taxon>
        <taxon>Hypocreomycetidae</taxon>
        <taxon>Glomerellales</taxon>
        <taxon>Glomerellaceae</taxon>
        <taxon>Colletotrichum</taxon>
        <taxon>Colletotrichum destructivum species complex</taxon>
    </lineage>
</organism>
<comment type="caution">
    <text evidence="1">The sequence shown here is derived from an EMBL/GenBank/DDBJ whole genome shotgun (WGS) entry which is preliminary data.</text>
</comment>
<reference evidence="1 2" key="1">
    <citation type="journal article" date="2019" name="Sci. Rep.">
        <title>Colletotrichum shisoi sp. nov., an anthracnose pathogen of Perilla frutescens in Japan: molecular phylogenetic, morphological and genomic evidence.</title>
        <authorList>
            <person name="Gan P."/>
            <person name="Tsushima A."/>
            <person name="Hiroyama R."/>
            <person name="Narusaka M."/>
            <person name="Takano Y."/>
            <person name="Narusaka Y."/>
            <person name="Kawaradani M."/>
            <person name="Damm U."/>
            <person name="Shirasu K."/>
        </authorList>
    </citation>
    <scope>NUCLEOTIDE SEQUENCE [LARGE SCALE GENOMIC DNA]</scope>
    <source>
        <strain evidence="1 2">PG-2018a</strain>
    </source>
</reference>
<evidence type="ECO:0000313" key="1">
    <source>
        <dbReference type="EMBL" id="TQN65487.1"/>
    </source>
</evidence>
<name>A0A5Q4BFK3_9PEZI</name>
<protein>
    <submittedName>
        <fullName evidence="1">Uncharacterized protein</fullName>
    </submittedName>
</protein>
<keyword evidence="2" id="KW-1185">Reference proteome</keyword>
<dbReference type="AlphaFoldDB" id="A0A5Q4BFK3"/>
<proteinExistence type="predicted"/>
<gene>
    <name evidence="1" type="ORF">CSHISOI_09931</name>
</gene>
<dbReference type="EMBL" id="PUHP01001598">
    <property type="protein sequence ID" value="TQN65487.1"/>
    <property type="molecule type" value="Genomic_DNA"/>
</dbReference>